<dbReference type="InterPro" id="IPR008979">
    <property type="entry name" value="Galactose-bd-like_sf"/>
</dbReference>
<name>A0A520M477_9GAMM</name>
<dbReference type="PANTHER" id="PTHR13194:SF19">
    <property type="entry name" value="NAD(P)-BINDING ROSSMANN-FOLD SUPERFAMILY PROTEIN"/>
    <property type="match status" value="1"/>
</dbReference>
<accession>A0A520M477</accession>
<keyword evidence="3" id="KW-0830">Ubiquinone</keyword>
<dbReference type="Proteomes" id="UP000318359">
    <property type="component" value="Unassembled WGS sequence"/>
</dbReference>
<organism evidence="3 4">
    <name type="scientific">SAR86 cluster bacterium</name>
    <dbReference type="NCBI Taxonomy" id="2030880"/>
    <lineage>
        <taxon>Bacteria</taxon>
        <taxon>Pseudomonadati</taxon>
        <taxon>Pseudomonadota</taxon>
        <taxon>Gammaproteobacteria</taxon>
        <taxon>SAR86 cluster</taxon>
    </lineage>
</organism>
<comment type="similarity">
    <text evidence="1">Belongs to the CIA30 family.</text>
</comment>
<evidence type="ECO:0000259" key="2">
    <source>
        <dbReference type="Pfam" id="PF08547"/>
    </source>
</evidence>
<dbReference type="PANTHER" id="PTHR13194">
    <property type="entry name" value="COMPLEX I INTERMEDIATE-ASSOCIATED PROTEIN 30"/>
    <property type="match status" value="1"/>
</dbReference>
<dbReference type="Pfam" id="PF08547">
    <property type="entry name" value="CIA30"/>
    <property type="match status" value="1"/>
</dbReference>
<reference evidence="3 4" key="1">
    <citation type="submission" date="2019-02" db="EMBL/GenBank/DDBJ databases">
        <title>Prokaryotic population dynamics and viral predation in marine succession experiment using metagenomics: the confinement effect.</title>
        <authorList>
            <person name="Haro-Moreno J.M."/>
            <person name="Rodriguez-Valera F."/>
            <person name="Lopez-Perez M."/>
        </authorList>
    </citation>
    <scope>NUCLEOTIDE SEQUENCE [LARGE SCALE GENOMIC DNA]</scope>
    <source>
        <strain evidence="3">MED-G167</strain>
    </source>
</reference>
<dbReference type="SUPFAM" id="SSF49785">
    <property type="entry name" value="Galactose-binding domain-like"/>
    <property type="match status" value="1"/>
</dbReference>
<evidence type="ECO:0000256" key="1">
    <source>
        <dbReference type="ARBA" id="ARBA00007884"/>
    </source>
</evidence>
<comment type="caution">
    <text evidence="3">The sequence shown here is derived from an EMBL/GenBank/DDBJ whole genome shotgun (WGS) entry which is preliminary data.</text>
</comment>
<dbReference type="InterPro" id="IPR039131">
    <property type="entry name" value="NDUFAF1"/>
</dbReference>
<proteinExistence type="inferred from homology"/>
<sequence length="174" mass="20172">MKKIIFLSLFSISVFSDNLIIEDFQDNNANWQPVSDQVMGGLSEIKFSKLTEDNINFYRLEGNVSTENNGGFIQFRAKINPDRNFTGVRIKTRGNKEIYEIHVRTPRQIFPWQYFAATFKAGEDWEVIEIPFSSFKSVSTRQSKFKSSKINWIGVVAYGRPFYAEVDLALIELY</sequence>
<dbReference type="AlphaFoldDB" id="A0A520M477"/>
<evidence type="ECO:0000313" key="3">
    <source>
        <dbReference type="EMBL" id="RZO16034.1"/>
    </source>
</evidence>
<feature type="domain" description="NADH:ubiquinone oxidoreductase intermediate-associated protein 30" evidence="2">
    <location>
        <begin position="27"/>
        <end position="158"/>
    </location>
</feature>
<dbReference type="InterPro" id="IPR013857">
    <property type="entry name" value="NADH-UbQ_OxRdtase-assoc_prot30"/>
</dbReference>
<dbReference type="EMBL" id="SHBM01000060">
    <property type="protein sequence ID" value="RZO16034.1"/>
    <property type="molecule type" value="Genomic_DNA"/>
</dbReference>
<gene>
    <name evidence="3" type="ORF">EVB00_03465</name>
</gene>
<evidence type="ECO:0000313" key="4">
    <source>
        <dbReference type="Proteomes" id="UP000318359"/>
    </source>
</evidence>
<protein>
    <submittedName>
        <fullName evidence="3">NADH:ubiquinone oxidoreductase</fullName>
    </submittedName>
</protein>